<dbReference type="AlphaFoldDB" id="M3F3N1"/>
<dbReference type="EMBL" id="AKWW02000011">
    <property type="protein sequence ID" value="EMF44646.1"/>
    <property type="molecule type" value="Genomic_DNA"/>
</dbReference>
<name>M3F3N1_LEPIR</name>
<proteinExistence type="predicted"/>
<organism evidence="1 2">
    <name type="scientific">Leptospira interrogans serovar Lora str. TE 1992</name>
    <dbReference type="NCBI Taxonomy" id="1193028"/>
    <lineage>
        <taxon>Bacteria</taxon>
        <taxon>Pseudomonadati</taxon>
        <taxon>Spirochaetota</taxon>
        <taxon>Spirochaetia</taxon>
        <taxon>Leptospirales</taxon>
        <taxon>Leptospiraceae</taxon>
        <taxon>Leptospira</taxon>
    </lineage>
</organism>
<comment type="caution">
    <text evidence="1">The sequence shown here is derived from an EMBL/GenBank/DDBJ whole genome shotgun (WGS) entry which is preliminary data.</text>
</comment>
<sequence>MESLTAKSRFAVVPTLSKLNCYNQICGSSHTFKIELVTTRFVGVPTLSKSNCYNQICGSSYRFRLYKCLNSHLFVIQLGMSSHISESNCKILNLREFPQNIFA</sequence>
<gene>
    <name evidence="1" type="ORF">LEP1GSC067_2778</name>
</gene>
<protein>
    <submittedName>
        <fullName evidence="1">Uncharacterized protein</fullName>
    </submittedName>
</protein>
<reference evidence="1 2" key="1">
    <citation type="submission" date="2013-01" db="EMBL/GenBank/DDBJ databases">
        <authorList>
            <person name="Harkins D.M."/>
            <person name="Durkin A.S."/>
            <person name="Brinkac L.M."/>
            <person name="Haft D.H."/>
            <person name="Selengut J.D."/>
            <person name="Sanka R."/>
            <person name="DePew J."/>
            <person name="Purushe J."/>
            <person name="Hartskeerl R.A."/>
            <person name="Ahmed A."/>
            <person name="van der Linden H."/>
            <person name="Goris M.G.A."/>
            <person name="Vinetz J.M."/>
            <person name="Sutton G.G."/>
            <person name="Nierman W.C."/>
            <person name="Fouts D.E."/>
        </authorList>
    </citation>
    <scope>NUCLEOTIDE SEQUENCE [LARGE SCALE GENOMIC DNA]</scope>
    <source>
        <strain evidence="1 2">TE 1992</strain>
    </source>
</reference>
<evidence type="ECO:0000313" key="2">
    <source>
        <dbReference type="Proteomes" id="UP000011754"/>
    </source>
</evidence>
<evidence type="ECO:0000313" key="1">
    <source>
        <dbReference type="EMBL" id="EMF44646.1"/>
    </source>
</evidence>
<accession>M3F3N1</accession>
<dbReference type="Proteomes" id="UP000011754">
    <property type="component" value="Unassembled WGS sequence"/>
</dbReference>